<dbReference type="SUPFAM" id="SSF52317">
    <property type="entry name" value="Class I glutamine amidotransferase-like"/>
    <property type="match status" value="1"/>
</dbReference>
<name>A0AA40FXQ5_9HYME</name>
<dbReference type="PANTHER" id="PTHR10224:SF12">
    <property type="entry name" value="GLYOXALASE ELBB"/>
    <property type="match status" value="1"/>
</dbReference>
<gene>
    <name evidence="1" type="ORF">K0M31_003692</name>
</gene>
<organism evidence="1 2">
    <name type="scientific">Melipona bicolor</name>
    <dbReference type="NCBI Taxonomy" id="60889"/>
    <lineage>
        <taxon>Eukaryota</taxon>
        <taxon>Metazoa</taxon>
        <taxon>Ecdysozoa</taxon>
        <taxon>Arthropoda</taxon>
        <taxon>Hexapoda</taxon>
        <taxon>Insecta</taxon>
        <taxon>Pterygota</taxon>
        <taxon>Neoptera</taxon>
        <taxon>Endopterygota</taxon>
        <taxon>Hymenoptera</taxon>
        <taxon>Apocrita</taxon>
        <taxon>Aculeata</taxon>
        <taxon>Apoidea</taxon>
        <taxon>Anthophila</taxon>
        <taxon>Apidae</taxon>
        <taxon>Melipona</taxon>
    </lineage>
</organism>
<proteinExistence type="predicted"/>
<dbReference type="Gene3D" id="3.40.50.880">
    <property type="match status" value="1"/>
</dbReference>
<accession>A0AA40FXQ5</accession>
<dbReference type="EMBL" id="JAHYIQ010000012">
    <property type="protein sequence ID" value="KAK1127144.1"/>
    <property type="molecule type" value="Genomic_DNA"/>
</dbReference>
<reference evidence="1" key="1">
    <citation type="submission" date="2021-10" db="EMBL/GenBank/DDBJ databases">
        <title>Melipona bicolor Genome sequencing and assembly.</title>
        <authorList>
            <person name="Araujo N.S."/>
            <person name="Arias M.C."/>
        </authorList>
    </citation>
    <scope>NUCLEOTIDE SEQUENCE</scope>
    <source>
        <strain evidence="1">USP_2M_L1-L4_2017</strain>
        <tissue evidence="1">Whole body</tissue>
    </source>
</reference>
<keyword evidence="2" id="KW-1185">Reference proteome</keyword>
<dbReference type="NCBIfam" id="NF008747">
    <property type="entry name" value="PRK11780.1"/>
    <property type="match status" value="1"/>
</dbReference>
<evidence type="ECO:0000313" key="2">
    <source>
        <dbReference type="Proteomes" id="UP001177670"/>
    </source>
</evidence>
<dbReference type="Proteomes" id="UP001177670">
    <property type="component" value="Unassembled WGS sequence"/>
</dbReference>
<dbReference type="AlphaFoldDB" id="A0AA40FXQ5"/>
<dbReference type="InterPro" id="IPR029062">
    <property type="entry name" value="Class_I_gatase-like"/>
</dbReference>
<sequence length="267" mass="29212">MIRARILLLQNESFVFRSVLSSGFHTSRTVGRKKKEKTCQPVSVAVILCGCGYLDGTEISEAVSSAIHICQKDMVPRFYAPDIDICDTVDHSTKQSDSKSPSRNGMVEAARLARSEIKPLCECKACNHEALVLPGGFGAAKTLSNFAEKGADCTVLPDLEKLIEDFYCEKKPIASICIASVLVARVLKGVKITLGKDAPTKDWPYADAIKKAKNMGARIEMRNVKGVTKCKKYNVLSTPAWMYKSACYAEVHSGIGKLITMLKKSIN</sequence>
<evidence type="ECO:0000313" key="1">
    <source>
        <dbReference type="EMBL" id="KAK1127144.1"/>
    </source>
</evidence>
<comment type="caution">
    <text evidence="1">The sequence shown here is derived from an EMBL/GenBank/DDBJ whole genome shotgun (WGS) entry which is preliminary data.</text>
</comment>
<evidence type="ECO:0008006" key="3">
    <source>
        <dbReference type="Google" id="ProtNLM"/>
    </source>
</evidence>
<protein>
    <recommendedName>
        <fullName evidence="3">ES1 protein homolog, mitochondrial-like</fullName>
    </recommendedName>
</protein>
<dbReference type="PANTHER" id="PTHR10224">
    <property type="entry name" value="ES1 PROTEIN HOMOLOG, MITOCHONDRIAL"/>
    <property type="match status" value="1"/>
</dbReference>